<evidence type="ECO:0000256" key="2">
    <source>
        <dbReference type="ARBA" id="ARBA00004496"/>
    </source>
</evidence>
<evidence type="ECO:0000256" key="8">
    <source>
        <dbReference type="ARBA" id="ARBA00023242"/>
    </source>
</evidence>
<evidence type="ECO:0000256" key="6">
    <source>
        <dbReference type="ARBA" id="ARBA00022728"/>
    </source>
</evidence>
<feature type="compositionally biased region" description="Basic and acidic residues" evidence="11">
    <location>
        <begin position="29"/>
        <end position="47"/>
    </location>
</feature>
<comment type="caution">
    <text evidence="12">The sequence shown here is derived from an EMBL/GenBank/DDBJ whole genome shotgun (WGS) entry which is preliminary data.</text>
</comment>
<sequence>MVYEDPTFYIQGGDVGFAYRQKNIFDRLTVEEKNRNERQEESEDRSQDNNTQPTRNTVPSRKRCRSEMKQYRGKESIFKRPDAPPPRFNNKNIPDYRRNPHKWIKYSLGDVSQEDMSDRSNTAAALSFLKEMQERKRHEEMEVDDSEPNQTPFKQPVNNGRTVFQRGTRLCIFSGMASGENATDDDAKACFRSSKLIMPEYIVGVTKKKDKKKHEKLNHLPRNESIASTIKLQHLTEEDNGE</sequence>
<dbReference type="PANTHER" id="PTHR13445">
    <property type="entry name" value="TUMOR SUPPRESSING SUBTRANSFERABLE CANDIDATE 4 TSSC4"/>
    <property type="match status" value="1"/>
</dbReference>
<comment type="subcellular location">
    <subcellularLocation>
        <location evidence="2">Cytoplasm</location>
    </subcellularLocation>
    <subcellularLocation>
        <location evidence="1">Nucleus</location>
    </subcellularLocation>
</comment>
<accession>A0A2J7RQ54</accession>
<evidence type="ECO:0000256" key="3">
    <source>
        <dbReference type="ARBA" id="ARBA00010362"/>
    </source>
</evidence>
<evidence type="ECO:0000256" key="10">
    <source>
        <dbReference type="ARBA" id="ARBA00045970"/>
    </source>
</evidence>
<reference evidence="12 13" key="1">
    <citation type="submission" date="2017-12" db="EMBL/GenBank/DDBJ databases">
        <title>Hemimetabolous genomes reveal molecular basis of termite eusociality.</title>
        <authorList>
            <person name="Harrison M.C."/>
            <person name="Jongepier E."/>
            <person name="Robertson H.M."/>
            <person name="Arning N."/>
            <person name="Bitard-Feildel T."/>
            <person name="Chao H."/>
            <person name="Childers C.P."/>
            <person name="Dinh H."/>
            <person name="Doddapaneni H."/>
            <person name="Dugan S."/>
            <person name="Gowin J."/>
            <person name="Greiner C."/>
            <person name="Han Y."/>
            <person name="Hu H."/>
            <person name="Hughes D.S.T."/>
            <person name="Huylmans A.-K."/>
            <person name="Kemena C."/>
            <person name="Kremer L.P.M."/>
            <person name="Lee S.L."/>
            <person name="Lopez-Ezquerra A."/>
            <person name="Mallet L."/>
            <person name="Monroy-Kuhn J.M."/>
            <person name="Moser A."/>
            <person name="Murali S.C."/>
            <person name="Muzny D.M."/>
            <person name="Otani S."/>
            <person name="Piulachs M.-D."/>
            <person name="Poelchau M."/>
            <person name="Qu J."/>
            <person name="Schaub F."/>
            <person name="Wada-Katsumata A."/>
            <person name="Worley K.C."/>
            <person name="Xie Q."/>
            <person name="Ylla G."/>
            <person name="Poulsen M."/>
            <person name="Gibbs R.A."/>
            <person name="Schal C."/>
            <person name="Richards S."/>
            <person name="Belles X."/>
            <person name="Korb J."/>
            <person name="Bornberg-Bauer E."/>
        </authorList>
    </citation>
    <scope>NUCLEOTIDE SEQUENCE [LARGE SCALE GENOMIC DNA]</scope>
    <source>
        <tissue evidence="12">Whole body</tissue>
    </source>
</reference>
<keyword evidence="8" id="KW-0539">Nucleus</keyword>
<feature type="compositionally biased region" description="Basic and acidic residues" evidence="11">
    <location>
        <begin position="65"/>
        <end position="82"/>
    </location>
</feature>
<evidence type="ECO:0000256" key="1">
    <source>
        <dbReference type="ARBA" id="ARBA00004123"/>
    </source>
</evidence>
<evidence type="ECO:0000313" key="12">
    <source>
        <dbReference type="EMBL" id="PNF42962.1"/>
    </source>
</evidence>
<comment type="function">
    <text evidence="10">Protein associated with the U5 snRNP, during its maturation and its post-splicing recycling and which is required for spliceosomal tri-snRNP complex assembly in the nucleus. Has a molecular sequestering activity and transiently hinders SNRNP200 binding sites for constitutive splicing factors that intervene later during the assembly of the spliceosome and splicing. Together with its molecular sequestering activity, may also function as a molecular adapter and placeholder, coordinating the assembly of the U5 snRNP and its association with the U4/U6 di-snRNP.</text>
</comment>
<evidence type="ECO:0000256" key="11">
    <source>
        <dbReference type="SAM" id="MobiDB-lite"/>
    </source>
</evidence>
<dbReference type="GO" id="GO:0005681">
    <property type="term" value="C:spliceosomal complex"/>
    <property type="evidence" value="ECO:0007669"/>
    <property type="project" value="UniProtKB-KW"/>
</dbReference>
<evidence type="ECO:0000256" key="4">
    <source>
        <dbReference type="ARBA" id="ARBA00022490"/>
    </source>
</evidence>
<evidence type="ECO:0000256" key="7">
    <source>
        <dbReference type="ARBA" id="ARBA00023187"/>
    </source>
</evidence>
<feature type="compositionally biased region" description="Polar residues" evidence="11">
    <location>
        <begin position="148"/>
        <end position="160"/>
    </location>
</feature>
<feature type="region of interest" description="Disordered" evidence="11">
    <location>
        <begin position="29"/>
        <end position="96"/>
    </location>
</feature>
<evidence type="ECO:0000256" key="9">
    <source>
        <dbReference type="ARBA" id="ARBA00035304"/>
    </source>
</evidence>
<name>A0A2J7RQ54_9NEOP</name>
<keyword evidence="13" id="KW-1185">Reference proteome</keyword>
<dbReference type="AlphaFoldDB" id="A0A2J7RQ54"/>
<dbReference type="InParanoid" id="A0A2J7RQ54"/>
<feature type="region of interest" description="Disordered" evidence="11">
    <location>
        <begin position="209"/>
        <end position="242"/>
    </location>
</feature>
<feature type="region of interest" description="Disordered" evidence="11">
    <location>
        <begin position="139"/>
        <end position="160"/>
    </location>
</feature>
<keyword evidence="4" id="KW-0963">Cytoplasm</keyword>
<keyword evidence="6" id="KW-0747">Spliceosome</keyword>
<dbReference type="PANTHER" id="PTHR13445:SF3">
    <property type="entry name" value="U5 SMALL NUCLEAR RIBONUCLEOPROTEIN TSSC4"/>
    <property type="match status" value="1"/>
</dbReference>
<organism evidence="12 13">
    <name type="scientific">Cryptotermes secundus</name>
    <dbReference type="NCBI Taxonomy" id="105785"/>
    <lineage>
        <taxon>Eukaryota</taxon>
        <taxon>Metazoa</taxon>
        <taxon>Ecdysozoa</taxon>
        <taxon>Arthropoda</taxon>
        <taxon>Hexapoda</taxon>
        <taxon>Insecta</taxon>
        <taxon>Pterygota</taxon>
        <taxon>Neoptera</taxon>
        <taxon>Polyneoptera</taxon>
        <taxon>Dictyoptera</taxon>
        <taxon>Blattodea</taxon>
        <taxon>Blattoidea</taxon>
        <taxon>Termitoidae</taxon>
        <taxon>Kalotermitidae</taxon>
        <taxon>Cryptotermitinae</taxon>
        <taxon>Cryptotermes</taxon>
    </lineage>
</organism>
<gene>
    <name evidence="12" type="ORF">B7P43_G11331</name>
</gene>
<dbReference type="Proteomes" id="UP000235965">
    <property type="component" value="Unassembled WGS sequence"/>
</dbReference>
<evidence type="ECO:0000313" key="13">
    <source>
        <dbReference type="Proteomes" id="UP000235965"/>
    </source>
</evidence>
<dbReference type="GO" id="GO:0005737">
    <property type="term" value="C:cytoplasm"/>
    <property type="evidence" value="ECO:0007669"/>
    <property type="project" value="UniProtKB-SubCell"/>
</dbReference>
<dbReference type="STRING" id="105785.A0A2J7RQ54"/>
<keyword evidence="5" id="KW-0507">mRNA processing</keyword>
<dbReference type="GO" id="GO:0008380">
    <property type="term" value="P:RNA splicing"/>
    <property type="evidence" value="ECO:0007669"/>
    <property type="project" value="UniProtKB-KW"/>
</dbReference>
<dbReference type="EMBL" id="NEVH01001347">
    <property type="protein sequence ID" value="PNF42962.1"/>
    <property type="molecule type" value="Genomic_DNA"/>
</dbReference>
<feature type="compositionally biased region" description="Polar residues" evidence="11">
    <location>
        <begin position="48"/>
        <end position="59"/>
    </location>
</feature>
<dbReference type="OrthoDB" id="1906282at2759"/>
<dbReference type="Pfam" id="PF15264">
    <property type="entry name" value="TSSC4"/>
    <property type="match status" value="1"/>
</dbReference>
<protein>
    <recommendedName>
        <fullName evidence="9">U5 small nuclear ribonucleoprotein TSSC4</fullName>
    </recommendedName>
</protein>
<keyword evidence="7" id="KW-0508">mRNA splicing</keyword>
<dbReference type="GO" id="GO:0006397">
    <property type="term" value="P:mRNA processing"/>
    <property type="evidence" value="ECO:0007669"/>
    <property type="project" value="UniProtKB-KW"/>
</dbReference>
<dbReference type="InterPro" id="IPR029338">
    <property type="entry name" value="TSSC4"/>
</dbReference>
<evidence type="ECO:0000256" key="5">
    <source>
        <dbReference type="ARBA" id="ARBA00022664"/>
    </source>
</evidence>
<comment type="similarity">
    <text evidence="3">Belongs to the TSSC4 family.</text>
</comment>
<proteinExistence type="inferred from homology"/>